<keyword evidence="2" id="KW-0479">Metal-binding</keyword>
<feature type="signal peptide" evidence="5">
    <location>
        <begin position="1"/>
        <end position="20"/>
    </location>
</feature>
<organism evidence="7 8">
    <name type="scientific">Mariniphaga sediminis</name>
    <dbReference type="NCBI Taxonomy" id="1628158"/>
    <lineage>
        <taxon>Bacteria</taxon>
        <taxon>Pseudomonadati</taxon>
        <taxon>Bacteroidota</taxon>
        <taxon>Bacteroidia</taxon>
        <taxon>Marinilabiliales</taxon>
        <taxon>Prolixibacteraceae</taxon>
        <taxon>Mariniphaga</taxon>
    </lineage>
</organism>
<keyword evidence="3" id="KW-0378">Hydrolase</keyword>
<evidence type="ECO:0000313" key="8">
    <source>
        <dbReference type="Proteomes" id="UP000266441"/>
    </source>
</evidence>
<dbReference type="Pfam" id="PF00884">
    <property type="entry name" value="Sulfatase"/>
    <property type="match status" value="1"/>
</dbReference>
<dbReference type="CDD" id="cd16151">
    <property type="entry name" value="sulfatase_like"/>
    <property type="match status" value="1"/>
</dbReference>
<dbReference type="RefSeq" id="WP_119350782.1">
    <property type="nucleotide sequence ID" value="NZ_QWET01000011.1"/>
</dbReference>
<evidence type="ECO:0000256" key="3">
    <source>
        <dbReference type="ARBA" id="ARBA00022801"/>
    </source>
</evidence>
<keyword evidence="8" id="KW-1185">Reference proteome</keyword>
<comment type="caution">
    <text evidence="7">The sequence shown here is derived from an EMBL/GenBank/DDBJ whole genome shotgun (WGS) entry which is preliminary data.</text>
</comment>
<dbReference type="InterPro" id="IPR017850">
    <property type="entry name" value="Alkaline_phosphatase_core_sf"/>
</dbReference>
<dbReference type="GO" id="GO:0046872">
    <property type="term" value="F:metal ion binding"/>
    <property type="evidence" value="ECO:0007669"/>
    <property type="project" value="UniProtKB-KW"/>
</dbReference>
<dbReference type="Proteomes" id="UP000266441">
    <property type="component" value="Unassembled WGS sequence"/>
</dbReference>
<dbReference type="InterPro" id="IPR000917">
    <property type="entry name" value="Sulfatase_N"/>
</dbReference>
<dbReference type="PROSITE" id="PS00523">
    <property type="entry name" value="SULFATASE_1"/>
    <property type="match status" value="1"/>
</dbReference>
<dbReference type="PROSITE" id="PS51257">
    <property type="entry name" value="PROKAR_LIPOPROTEIN"/>
    <property type="match status" value="1"/>
</dbReference>
<evidence type="ECO:0000256" key="2">
    <source>
        <dbReference type="ARBA" id="ARBA00022723"/>
    </source>
</evidence>
<dbReference type="InterPro" id="IPR024607">
    <property type="entry name" value="Sulfatase_CS"/>
</dbReference>
<dbReference type="SUPFAM" id="SSF53649">
    <property type="entry name" value="Alkaline phosphatase-like"/>
    <property type="match status" value="1"/>
</dbReference>
<evidence type="ECO:0000259" key="6">
    <source>
        <dbReference type="Pfam" id="PF00884"/>
    </source>
</evidence>
<dbReference type="PANTHER" id="PTHR42693">
    <property type="entry name" value="ARYLSULFATASE FAMILY MEMBER"/>
    <property type="match status" value="1"/>
</dbReference>
<dbReference type="OrthoDB" id="756520at2"/>
<feature type="domain" description="Sulfatase N-terminal" evidence="6">
    <location>
        <begin position="32"/>
        <end position="342"/>
    </location>
</feature>
<comment type="similarity">
    <text evidence="1">Belongs to the sulfatase family.</text>
</comment>
<dbReference type="Gene3D" id="3.40.720.10">
    <property type="entry name" value="Alkaline Phosphatase, subunit A"/>
    <property type="match status" value="1"/>
</dbReference>
<proteinExistence type="inferred from homology"/>
<evidence type="ECO:0000256" key="1">
    <source>
        <dbReference type="ARBA" id="ARBA00008779"/>
    </source>
</evidence>
<gene>
    <name evidence="7" type="ORF">D1164_14800</name>
</gene>
<keyword evidence="5" id="KW-0732">Signal</keyword>
<protein>
    <submittedName>
        <fullName evidence="7">Arylsulfatase A</fullName>
    </submittedName>
</protein>
<dbReference type="GO" id="GO:0004065">
    <property type="term" value="F:arylsulfatase activity"/>
    <property type="evidence" value="ECO:0007669"/>
    <property type="project" value="TreeGrafter"/>
</dbReference>
<sequence>MRIRLNTFLSALGPFVFLFAGCNSPEAVQNMPNIVLVMADDMGYECVGANGNIEYKTPNLDRLASSGIRFENCYSQPLCTPSRVKIMTGKTNARNYVNFEYLSPEEKTFGNLLKEAGYSTCIAGKWQLNGLNHNYPGNQDVSRPNHFGFDAYCLWQLNHTRAEGERYANPLLTQNGTDLARDENAYGPDVIADFLTGYIERNAGKPFFMYYPMVLPHEPFVPTPDSPEWASPERRYEHDTVYFADMIAYVDKIIGQLESKLREKNIWENTLFIFTADNGTHRSVISTTQAGDVTGAKGQSINTGNHVPMIVSWPEKIKEGRTFEGMVDFSDILPTLADVAGIRRSAYFTDGESFYNVLNGEKNRLGKEQVFIHYSPRWGKFKHNRWVMNGKYKLYRDGRFYNTSADPAEENPMTGLSKNEEKIKERFEIMIREKEMEIPFDQNDTEFKIQKYKE</sequence>
<evidence type="ECO:0000313" key="7">
    <source>
        <dbReference type="EMBL" id="RIH64357.1"/>
    </source>
</evidence>
<dbReference type="PANTHER" id="PTHR42693:SF53">
    <property type="entry name" value="ENDO-4-O-SULFATASE"/>
    <property type="match status" value="1"/>
</dbReference>
<accession>A0A399CYF8</accession>
<reference evidence="7 8" key="1">
    <citation type="journal article" date="2015" name="Int. J. Syst. Evol. Microbiol.">
        <title>Mariniphaga sediminis sp. nov., isolated from coastal sediment.</title>
        <authorList>
            <person name="Wang F.Q."/>
            <person name="Shen Q.Y."/>
            <person name="Chen G.J."/>
            <person name="Du Z.J."/>
        </authorList>
    </citation>
    <scope>NUCLEOTIDE SEQUENCE [LARGE SCALE GENOMIC DNA]</scope>
    <source>
        <strain evidence="7 8">SY21</strain>
    </source>
</reference>
<name>A0A399CYF8_9BACT</name>
<evidence type="ECO:0000256" key="5">
    <source>
        <dbReference type="SAM" id="SignalP"/>
    </source>
</evidence>
<dbReference type="AlphaFoldDB" id="A0A399CYF8"/>
<dbReference type="EMBL" id="QWET01000011">
    <property type="protein sequence ID" value="RIH64357.1"/>
    <property type="molecule type" value="Genomic_DNA"/>
</dbReference>
<keyword evidence="4" id="KW-0106">Calcium</keyword>
<feature type="chain" id="PRO_5017341025" evidence="5">
    <location>
        <begin position="21"/>
        <end position="454"/>
    </location>
</feature>
<dbReference type="InterPro" id="IPR050738">
    <property type="entry name" value="Sulfatase"/>
</dbReference>
<evidence type="ECO:0000256" key="4">
    <source>
        <dbReference type="ARBA" id="ARBA00022837"/>
    </source>
</evidence>